<dbReference type="Proteomes" id="UP000008782">
    <property type="component" value="Unassembled WGS sequence"/>
</dbReference>
<feature type="compositionally biased region" description="Basic and acidic residues" evidence="1">
    <location>
        <begin position="30"/>
        <end position="41"/>
    </location>
</feature>
<sequence length="63" mass="7101">MNQGGTFLPRRNQRLTCRREDGAGSKGRKGVTESKNEEKKNRSSGPRTLRRAWLADSASHMNN</sequence>
<organism evidence="3">
    <name type="scientific">Colletotrichum graminicola (strain M1.001 / M2 / FGSC 10212)</name>
    <name type="common">Maize anthracnose fungus</name>
    <name type="synonym">Glomerella graminicola</name>
    <dbReference type="NCBI Taxonomy" id="645133"/>
    <lineage>
        <taxon>Eukaryota</taxon>
        <taxon>Fungi</taxon>
        <taxon>Dikarya</taxon>
        <taxon>Ascomycota</taxon>
        <taxon>Pezizomycotina</taxon>
        <taxon>Sordariomycetes</taxon>
        <taxon>Hypocreomycetidae</taxon>
        <taxon>Glomerellales</taxon>
        <taxon>Glomerellaceae</taxon>
        <taxon>Colletotrichum</taxon>
        <taxon>Colletotrichum graminicola species complex</taxon>
    </lineage>
</organism>
<reference evidence="3" key="1">
    <citation type="journal article" date="2012" name="Nat. Genet.">
        <title>Lifestyle transitions in plant pathogenic Colletotrichum fungi deciphered by genome and transcriptome analyses.</title>
        <authorList>
            <person name="O'Connell R.J."/>
            <person name="Thon M.R."/>
            <person name="Hacquard S."/>
            <person name="Amyotte S.G."/>
            <person name="Kleemann J."/>
            <person name="Torres M.F."/>
            <person name="Damm U."/>
            <person name="Buiate E.A."/>
            <person name="Epstein L."/>
            <person name="Alkan N."/>
            <person name="Altmueller J."/>
            <person name="Alvarado-Balderrama L."/>
            <person name="Bauser C.A."/>
            <person name="Becker C."/>
            <person name="Birren B.W."/>
            <person name="Chen Z."/>
            <person name="Choi J."/>
            <person name="Crouch J.A."/>
            <person name="Duvick J.P."/>
            <person name="Farman M.A."/>
            <person name="Gan P."/>
            <person name="Heiman D."/>
            <person name="Henrissat B."/>
            <person name="Howard R.J."/>
            <person name="Kabbage M."/>
            <person name="Koch C."/>
            <person name="Kracher B."/>
            <person name="Kubo Y."/>
            <person name="Law A.D."/>
            <person name="Lebrun M.-H."/>
            <person name="Lee Y.-H."/>
            <person name="Miyara I."/>
            <person name="Moore N."/>
            <person name="Neumann U."/>
            <person name="Nordstroem K."/>
            <person name="Panaccione D.G."/>
            <person name="Panstruga R."/>
            <person name="Place M."/>
            <person name="Proctor R.H."/>
            <person name="Prusky D."/>
            <person name="Rech G."/>
            <person name="Reinhardt R."/>
            <person name="Rollins J.A."/>
            <person name="Rounsley S."/>
            <person name="Schardl C.L."/>
            <person name="Schwartz D.C."/>
            <person name="Shenoy N."/>
            <person name="Shirasu K."/>
            <person name="Sikhakolli U.R."/>
            <person name="Stueber K."/>
            <person name="Sukno S.A."/>
            <person name="Sweigard J.A."/>
            <person name="Takano Y."/>
            <person name="Takahara H."/>
            <person name="Trail F."/>
            <person name="van der Does H.C."/>
            <person name="Voll L.M."/>
            <person name="Will I."/>
            <person name="Young S."/>
            <person name="Zeng Q."/>
            <person name="Zhang J."/>
            <person name="Zhou S."/>
            <person name="Dickman M.B."/>
            <person name="Schulze-Lefert P."/>
            <person name="Ver Loren van Themaat E."/>
            <person name="Ma L.-J."/>
            <person name="Vaillancourt L.J."/>
        </authorList>
    </citation>
    <scope>NUCLEOTIDE SEQUENCE [LARGE SCALE GENOMIC DNA]</scope>
    <source>
        <strain evidence="3">M1.001 / M2 / FGSC 10212</strain>
    </source>
</reference>
<dbReference type="VEuPathDB" id="FungiDB:GLRG_11382"/>
<keyword evidence="3" id="KW-1185">Reference proteome</keyword>
<name>E3QZE9_COLGM</name>
<dbReference type="HOGENOM" id="CLU_2885648_0_0_1"/>
<gene>
    <name evidence="2" type="ORF">GLRG_11382</name>
</gene>
<evidence type="ECO:0000313" key="2">
    <source>
        <dbReference type="EMBL" id="EFQ36237.1"/>
    </source>
</evidence>
<dbReference type="RefSeq" id="XP_008100257.1">
    <property type="nucleotide sequence ID" value="XM_008102066.1"/>
</dbReference>
<proteinExistence type="predicted"/>
<accession>E3QZE9</accession>
<feature type="region of interest" description="Disordered" evidence="1">
    <location>
        <begin position="1"/>
        <end position="63"/>
    </location>
</feature>
<dbReference type="AlphaFoldDB" id="E3QZE9"/>
<evidence type="ECO:0000313" key="3">
    <source>
        <dbReference type="Proteomes" id="UP000008782"/>
    </source>
</evidence>
<dbReference type="EMBL" id="GG697415">
    <property type="protein sequence ID" value="EFQ36237.1"/>
    <property type="molecule type" value="Genomic_DNA"/>
</dbReference>
<protein>
    <submittedName>
        <fullName evidence="2">Uncharacterized protein</fullName>
    </submittedName>
</protein>
<evidence type="ECO:0000256" key="1">
    <source>
        <dbReference type="SAM" id="MobiDB-lite"/>
    </source>
</evidence>
<dbReference type="GeneID" id="24416746"/>